<gene>
    <name evidence="10" type="ordered locus">HBZC1_10600</name>
</gene>
<dbReference type="SMART" id="SM00862">
    <property type="entry name" value="Trans_reg_C"/>
    <property type="match status" value="1"/>
</dbReference>
<evidence type="ECO:0000256" key="7">
    <source>
        <dbReference type="PROSITE-ProRule" id="PRU01091"/>
    </source>
</evidence>
<keyword evidence="3" id="KW-0805">Transcription regulation</keyword>
<dbReference type="InterPro" id="IPR001789">
    <property type="entry name" value="Sig_transdc_resp-reg_receiver"/>
</dbReference>
<proteinExistence type="predicted"/>
<evidence type="ECO:0000259" key="9">
    <source>
        <dbReference type="PROSITE" id="PS51755"/>
    </source>
</evidence>
<dbReference type="Gene3D" id="1.10.10.10">
    <property type="entry name" value="Winged helix-like DNA-binding domain superfamily/Winged helix DNA-binding domain"/>
    <property type="match status" value="1"/>
</dbReference>
<dbReference type="InterPro" id="IPR036388">
    <property type="entry name" value="WH-like_DNA-bd_sf"/>
</dbReference>
<dbReference type="SUPFAM" id="SSF46894">
    <property type="entry name" value="C-terminal effector domain of the bipartite response regulators"/>
    <property type="match status" value="1"/>
</dbReference>
<dbReference type="Pfam" id="PF00072">
    <property type="entry name" value="Response_reg"/>
    <property type="match status" value="1"/>
</dbReference>
<dbReference type="KEGG" id="hbi:HBZC1_10600"/>
<dbReference type="SMART" id="SM00448">
    <property type="entry name" value="REC"/>
    <property type="match status" value="1"/>
</dbReference>
<dbReference type="HOGENOM" id="CLU_000445_30_3_7"/>
<dbReference type="EMBL" id="FR871757">
    <property type="protein sequence ID" value="CCB80046.1"/>
    <property type="molecule type" value="Genomic_DNA"/>
</dbReference>
<evidence type="ECO:0000256" key="1">
    <source>
        <dbReference type="ARBA" id="ARBA00022553"/>
    </source>
</evidence>
<evidence type="ECO:0000313" key="10">
    <source>
        <dbReference type="EMBL" id="CCB80046.1"/>
    </source>
</evidence>
<dbReference type="PROSITE" id="PS50110">
    <property type="entry name" value="RESPONSE_REGULATORY"/>
    <property type="match status" value="1"/>
</dbReference>
<dbReference type="PANTHER" id="PTHR48111">
    <property type="entry name" value="REGULATOR OF RPOS"/>
    <property type="match status" value="1"/>
</dbReference>
<dbReference type="GO" id="GO:0000976">
    <property type="term" value="F:transcription cis-regulatory region binding"/>
    <property type="evidence" value="ECO:0007669"/>
    <property type="project" value="TreeGrafter"/>
</dbReference>
<sequence>MGRAHKGRLFLLEDDPLLHHMVAEFLEQSGFEVRGAYDGDRALEILNQEVFDLWLLDIQVPGLDSFETLQILRQSHINTPTIFISVLKDMASLKKAFHLGASDYLKKPFDLEELLIRIERLLIVQKVAINADCFYEQGRLFRHDQSFILSAKEKQLLEFFLHHENQILPNDQIIANVWSYEGSVDHSTLRTHIKNLRKLLGKEHIQNIKGLGYCFKACV</sequence>
<evidence type="ECO:0000256" key="6">
    <source>
        <dbReference type="PROSITE-ProRule" id="PRU00169"/>
    </source>
</evidence>
<protein>
    <submittedName>
        <fullName evidence="10">Two-component system response regulator</fullName>
    </submittedName>
</protein>
<evidence type="ECO:0000259" key="8">
    <source>
        <dbReference type="PROSITE" id="PS50110"/>
    </source>
</evidence>
<organism evidence="10 11">
    <name type="scientific">Helicobacter bizzozeronii (strain CIII-1)</name>
    <dbReference type="NCBI Taxonomy" id="1002804"/>
    <lineage>
        <taxon>Bacteria</taxon>
        <taxon>Pseudomonadati</taxon>
        <taxon>Campylobacterota</taxon>
        <taxon>Epsilonproteobacteria</taxon>
        <taxon>Campylobacterales</taxon>
        <taxon>Helicobacteraceae</taxon>
        <taxon>Helicobacter</taxon>
    </lineage>
</organism>
<dbReference type="Gene3D" id="3.40.50.2300">
    <property type="match status" value="1"/>
</dbReference>
<accession>F8KT95</accession>
<feature type="DNA-binding region" description="OmpR/PhoB-type" evidence="7">
    <location>
        <begin position="119"/>
        <end position="217"/>
    </location>
</feature>
<keyword evidence="4 7" id="KW-0238">DNA-binding</keyword>
<dbReference type="GO" id="GO:0000156">
    <property type="term" value="F:phosphorelay response regulator activity"/>
    <property type="evidence" value="ECO:0007669"/>
    <property type="project" value="TreeGrafter"/>
</dbReference>
<dbReference type="GO" id="GO:0006355">
    <property type="term" value="P:regulation of DNA-templated transcription"/>
    <property type="evidence" value="ECO:0007669"/>
    <property type="project" value="InterPro"/>
</dbReference>
<dbReference type="GO" id="GO:0032993">
    <property type="term" value="C:protein-DNA complex"/>
    <property type="evidence" value="ECO:0007669"/>
    <property type="project" value="TreeGrafter"/>
</dbReference>
<evidence type="ECO:0000256" key="2">
    <source>
        <dbReference type="ARBA" id="ARBA00023012"/>
    </source>
</evidence>
<evidence type="ECO:0000313" key="11">
    <source>
        <dbReference type="Proteomes" id="UP000008387"/>
    </source>
</evidence>
<feature type="domain" description="OmpR/PhoB-type" evidence="9">
    <location>
        <begin position="119"/>
        <end position="217"/>
    </location>
</feature>
<dbReference type="RefSeq" id="WP_013890484.1">
    <property type="nucleotide sequence ID" value="NC_015674.1"/>
</dbReference>
<keyword evidence="5" id="KW-0804">Transcription</keyword>
<evidence type="ECO:0000256" key="4">
    <source>
        <dbReference type="ARBA" id="ARBA00023125"/>
    </source>
</evidence>
<dbReference type="InterPro" id="IPR001867">
    <property type="entry name" value="OmpR/PhoB-type_DNA-bd"/>
</dbReference>
<dbReference type="CDD" id="cd00383">
    <property type="entry name" value="trans_reg_C"/>
    <property type="match status" value="1"/>
</dbReference>
<dbReference type="PROSITE" id="PS51755">
    <property type="entry name" value="OMPR_PHOB"/>
    <property type="match status" value="1"/>
</dbReference>
<keyword evidence="2" id="KW-0902">Two-component regulatory system</keyword>
<dbReference type="eggNOG" id="COG0745">
    <property type="taxonomic scope" value="Bacteria"/>
</dbReference>
<dbReference type="PANTHER" id="PTHR48111:SF21">
    <property type="entry name" value="DNA-BINDING DUAL MASTER TRANSCRIPTIONAL REGULATOR RPAA"/>
    <property type="match status" value="1"/>
</dbReference>
<evidence type="ECO:0000256" key="5">
    <source>
        <dbReference type="ARBA" id="ARBA00023163"/>
    </source>
</evidence>
<dbReference type="STRING" id="1002804.HBZC1_10600"/>
<dbReference type="Proteomes" id="UP000008387">
    <property type="component" value="Chromosome"/>
</dbReference>
<feature type="modified residue" description="4-aspartylphosphate" evidence="6">
    <location>
        <position position="57"/>
    </location>
</feature>
<keyword evidence="1 6" id="KW-0597">Phosphoprotein</keyword>
<feature type="domain" description="Response regulatory" evidence="8">
    <location>
        <begin position="8"/>
        <end position="122"/>
    </location>
</feature>
<dbReference type="InterPro" id="IPR016032">
    <property type="entry name" value="Sig_transdc_resp-reg_C-effctor"/>
</dbReference>
<dbReference type="InterPro" id="IPR039420">
    <property type="entry name" value="WalR-like"/>
</dbReference>
<dbReference type="Pfam" id="PF00486">
    <property type="entry name" value="Trans_reg_C"/>
    <property type="match status" value="1"/>
</dbReference>
<dbReference type="GO" id="GO:0005829">
    <property type="term" value="C:cytosol"/>
    <property type="evidence" value="ECO:0007669"/>
    <property type="project" value="TreeGrafter"/>
</dbReference>
<dbReference type="AlphaFoldDB" id="F8KT95"/>
<reference evidence="10 11" key="1">
    <citation type="journal article" date="2011" name="J. Bacteriol.">
        <title>Genome sequence of Helicobacter bizzozeronii strain CIII-1, an isolate from human gastric mucosa.</title>
        <authorList>
            <person name="Schott T."/>
            <person name="Rossi M."/>
            <person name="Hanninen M.L."/>
        </authorList>
    </citation>
    <scope>NUCLEOTIDE SEQUENCE [LARGE SCALE GENOMIC DNA]</scope>
    <source>
        <strain evidence="10 11">CIII-1</strain>
    </source>
</reference>
<evidence type="ECO:0000256" key="3">
    <source>
        <dbReference type="ARBA" id="ARBA00023015"/>
    </source>
</evidence>
<dbReference type="InterPro" id="IPR011006">
    <property type="entry name" value="CheY-like_superfamily"/>
</dbReference>
<keyword evidence="11" id="KW-1185">Reference proteome</keyword>
<dbReference type="SUPFAM" id="SSF52172">
    <property type="entry name" value="CheY-like"/>
    <property type="match status" value="1"/>
</dbReference>
<name>F8KT95_HELBC</name>